<dbReference type="Gene3D" id="3.40.50.2300">
    <property type="match status" value="2"/>
</dbReference>
<reference evidence="2" key="1">
    <citation type="submission" date="2020-08" db="EMBL/GenBank/DDBJ databases">
        <title>Genome public.</title>
        <authorList>
            <person name="Liu C."/>
            <person name="Sun Q."/>
        </authorList>
    </citation>
    <scope>NUCLEOTIDE SEQUENCE</scope>
    <source>
        <strain evidence="2">NSJ-28</strain>
    </source>
</reference>
<name>A0A923RUS6_9FIRM</name>
<dbReference type="RefSeq" id="WP_054326627.1">
    <property type="nucleotide sequence ID" value="NZ_JACOPL010000002.1"/>
</dbReference>
<dbReference type="Pfam" id="PF04392">
    <property type="entry name" value="ABC_sub_bind"/>
    <property type="match status" value="1"/>
</dbReference>
<protein>
    <submittedName>
        <fullName evidence="2">ABC transporter substrate-binding protein</fullName>
    </submittedName>
</protein>
<keyword evidence="1" id="KW-0732">Signal</keyword>
<dbReference type="SUPFAM" id="SSF53822">
    <property type="entry name" value="Periplasmic binding protein-like I"/>
    <property type="match status" value="1"/>
</dbReference>
<dbReference type="PANTHER" id="PTHR35271">
    <property type="entry name" value="ABC TRANSPORTER, SUBSTRATE-BINDING LIPOPROTEIN-RELATED"/>
    <property type="match status" value="1"/>
</dbReference>
<evidence type="ECO:0000256" key="1">
    <source>
        <dbReference type="SAM" id="SignalP"/>
    </source>
</evidence>
<dbReference type="PROSITE" id="PS51257">
    <property type="entry name" value="PROKAR_LIPOPROTEIN"/>
    <property type="match status" value="1"/>
</dbReference>
<sequence length="340" mass="35085">MKKRLLAALMAGAMALSMAACGNSNTDSTTQDTGSGDDAAAQAGDYNVGIVQLVQHEALDAATQGFQDKLKELIEAAGGSVEYAYQNAANDSANCSTIVNGFVSSGVDLIMANATPALQAAQAATADIPILGTSISDYGTALGVDNWTSTSTSGTNISGTTDLAPLDGQAEMLQELFPDAKNVGLLFCSAEPNSRYQVDTIKPFLEEMGYTCTEYAFTDSNDVASVTQNAASACDVIYIPTDNTAASCTEAIANVVLPAGVPVIAGEQGICEGCGVATLSIDYYELGEVTGEMAFEVLVNDANPGEMTIEPAPNFTKMYNAANCETLGVTIPDGYEAIGQ</sequence>
<accession>A0A923RUS6</accession>
<evidence type="ECO:0000313" key="3">
    <source>
        <dbReference type="Proteomes" id="UP000606499"/>
    </source>
</evidence>
<comment type="caution">
    <text evidence="2">The sequence shown here is derived from an EMBL/GenBank/DDBJ whole genome shotgun (WGS) entry which is preliminary data.</text>
</comment>
<organism evidence="2 3">
    <name type="scientific">Agathobaculum faecis</name>
    <dbReference type="NCBI Taxonomy" id="2763013"/>
    <lineage>
        <taxon>Bacteria</taxon>
        <taxon>Bacillati</taxon>
        <taxon>Bacillota</taxon>
        <taxon>Clostridia</taxon>
        <taxon>Eubacteriales</taxon>
        <taxon>Butyricicoccaceae</taxon>
        <taxon>Agathobaculum</taxon>
    </lineage>
</organism>
<keyword evidence="3" id="KW-1185">Reference proteome</keyword>
<proteinExistence type="predicted"/>
<dbReference type="EMBL" id="JACOPL010000002">
    <property type="protein sequence ID" value="MBC5724257.1"/>
    <property type="molecule type" value="Genomic_DNA"/>
</dbReference>
<feature type="chain" id="PRO_5038459537" evidence="1">
    <location>
        <begin position="20"/>
        <end position="340"/>
    </location>
</feature>
<gene>
    <name evidence="2" type="ORF">H8S45_02075</name>
</gene>
<dbReference type="Proteomes" id="UP000606499">
    <property type="component" value="Unassembled WGS sequence"/>
</dbReference>
<dbReference type="CDD" id="cd06325">
    <property type="entry name" value="PBP1_ABC_unchar_transporter"/>
    <property type="match status" value="1"/>
</dbReference>
<dbReference type="InterPro" id="IPR007487">
    <property type="entry name" value="ABC_transpt-TYRBP-like"/>
</dbReference>
<dbReference type="InterPro" id="IPR028082">
    <property type="entry name" value="Peripla_BP_I"/>
</dbReference>
<dbReference type="AlphaFoldDB" id="A0A923RUS6"/>
<evidence type="ECO:0000313" key="2">
    <source>
        <dbReference type="EMBL" id="MBC5724257.1"/>
    </source>
</evidence>
<dbReference type="PANTHER" id="PTHR35271:SF1">
    <property type="entry name" value="ABC TRANSPORTER, SUBSTRATE-BINDING LIPOPROTEIN"/>
    <property type="match status" value="1"/>
</dbReference>
<feature type="signal peptide" evidence="1">
    <location>
        <begin position="1"/>
        <end position="19"/>
    </location>
</feature>